<dbReference type="Pfam" id="PF01042">
    <property type="entry name" value="Ribonuc_L-PSP"/>
    <property type="match status" value="1"/>
</dbReference>
<evidence type="ECO:0000313" key="2">
    <source>
        <dbReference type="Proteomes" id="UP000326979"/>
    </source>
</evidence>
<proteinExistence type="predicted"/>
<dbReference type="InterPro" id="IPR006175">
    <property type="entry name" value="YjgF/YER057c/UK114"/>
</dbReference>
<dbReference type="RefSeq" id="WP_152779316.1">
    <property type="nucleotide sequence ID" value="NZ_BAABEQ010000014.1"/>
</dbReference>
<dbReference type="GO" id="GO:0005829">
    <property type="term" value="C:cytosol"/>
    <property type="evidence" value="ECO:0007669"/>
    <property type="project" value="TreeGrafter"/>
</dbReference>
<sequence length="126" mass="13284">MSFTTITTPAAPDPVGAYSQGRRIGPFLQVCGQVATDPATGAVLRADVAEQTRRALKQVEAVLAADGAGWQDVLMVRVHLAHDDDFEAMDAAYRDVLVEPFPARTTVTVGLAPGALVEVDALAVRP</sequence>
<name>A0A5N8VXC1_9ACTN</name>
<reference evidence="1 2" key="1">
    <citation type="submission" date="2019-07" db="EMBL/GenBank/DDBJ databases">
        <title>New species of Amycolatopsis and Streptomyces.</title>
        <authorList>
            <person name="Duangmal K."/>
            <person name="Teo W.F.A."/>
            <person name="Lipun K."/>
        </authorList>
    </citation>
    <scope>NUCLEOTIDE SEQUENCE [LARGE SCALE GENOMIC DNA]</scope>
    <source>
        <strain evidence="1 2">TISTR 2346</strain>
    </source>
</reference>
<dbReference type="GO" id="GO:0019239">
    <property type="term" value="F:deaminase activity"/>
    <property type="evidence" value="ECO:0007669"/>
    <property type="project" value="TreeGrafter"/>
</dbReference>
<protein>
    <submittedName>
        <fullName evidence="1">RidA family protein</fullName>
    </submittedName>
</protein>
<dbReference type="SUPFAM" id="SSF55298">
    <property type="entry name" value="YjgF-like"/>
    <property type="match status" value="1"/>
</dbReference>
<dbReference type="Proteomes" id="UP000326979">
    <property type="component" value="Unassembled WGS sequence"/>
</dbReference>
<dbReference type="AlphaFoldDB" id="A0A5N8VXC1"/>
<accession>A0A5N8VXC1</accession>
<evidence type="ECO:0000313" key="1">
    <source>
        <dbReference type="EMBL" id="MPY38585.1"/>
    </source>
</evidence>
<gene>
    <name evidence="1" type="ORF">FNH04_00990</name>
</gene>
<dbReference type="EMBL" id="VJZE01000003">
    <property type="protein sequence ID" value="MPY38585.1"/>
    <property type="molecule type" value="Genomic_DNA"/>
</dbReference>
<comment type="caution">
    <text evidence="1">The sequence shown here is derived from an EMBL/GenBank/DDBJ whole genome shotgun (WGS) entry which is preliminary data.</text>
</comment>
<keyword evidence="2" id="KW-1185">Reference proteome</keyword>
<dbReference type="PANTHER" id="PTHR11803">
    <property type="entry name" value="2-IMINOBUTANOATE/2-IMINOPROPANOATE DEAMINASE RIDA"/>
    <property type="match status" value="1"/>
</dbReference>
<dbReference type="InterPro" id="IPR035959">
    <property type="entry name" value="RutC-like_sf"/>
</dbReference>
<dbReference type="CDD" id="cd00448">
    <property type="entry name" value="YjgF_YER057c_UK114_family"/>
    <property type="match status" value="1"/>
</dbReference>
<dbReference type="PANTHER" id="PTHR11803:SF39">
    <property type="entry name" value="2-IMINOBUTANOATE_2-IMINOPROPANOATE DEAMINASE"/>
    <property type="match status" value="1"/>
</dbReference>
<dbReference type="OrthoDB" id="8684161at2"/>
<dbReference type="Gene3D" id="3.30.1330.40">
    <property type="entry name" value="RutC-like"/>
    <property type="match status" value="1"/>
</dbReference>
<organism evidence="1 2">
    <name type="scientific">Streptomyces phyllanthi</name>
    <dbReference type="NCBI Taxonomy" id="1803180"/>
    <lineage>
        <taxon>Bacteria</taxon>
        <taxon>Bacillati</taxon>
        <taxon>Actinomycetota</taxon>
        <taxon>Actinomycetes</taxon>
        <taxon>Kitasatosporales</taxon>
        <taxon>Streptomycetaceae</taxon>
        <taxon>Streptomyces</taxon>
    </lineage>
</organism>